<dbReference type="EMBL" id="AFPW01000005">
    <property type="protein sequence ID" value="EGQ16977.1"/>
    <property type="molecule type" value="Genomic_DNA"/>
</dbReference>
<dbReference type="AlphaFoldDB" id="F9D0G1"/>
<protein>
    <submittedName>
        <fullName evidence="1">Uncharacterized protein</fullName>
    </submittedName>
</protein>
<name>F9D0G1_PREDD</name>
<evidence type="ECO:0000313" key="2">
    <source>
        <dbReference type="Proteomes" id="UP000007820"/>
    </source>
</evidence>
<gene>
    <name evidence="1" type="ORF">HMPREF9136_0339</name>
</gene>
<evidence type="ECO:0000313" key="1">
    <source>
        <dbReference type="EMBL" id="EGQ16977.1"/>
    </source>
</evidence>
<accession>F9D0G1</accession>
<sequence length="46" mass="5288">MCSQLFHVTVLFVGCCCKISGFPRMLQRKMDILPWVFPISCRGNPK</sequence>
<proteinExistence type="predicted"/>
<comment type="caution">
    <text evidence="1">The sequence shown here is derived from an EMBL/GenBank/DDBJ whole genome shotgun (WGS) entry which is preliminary data.</text>
</comment>
<dbReference type="Proteomes" id="UP000007820">
    <property type="component" value="Unassembled WGS sequence"/>
</dbReference>
<reference evidence="1 2" key="1">
    <citation type="submission" date="2011-04" db="EMBL/GenBank/DDBJ databases">
        <authorList>
            <person name="Muzny D."/>
            <person name="Qin X."/>
            <person name="Deng J."/>
            <person name="Jiang H."/>
            <person name="Liu Y."/>
            <person name="Qu J."/>
            <person name="Song X.-Z."/>
            <person name="Zhang L."/>
            <person name="Thornton R."/>
            <person name="Coyle M."/>
            <person name="Francisco L."/>
            <person name="Jackson L."/>
            <person name="Javaid M."/>
            <person name="Korchina V."/>
            <person name="Kovar C."/>
            <person name="Mata R."/>
            <person name="Mathew T."/>
            <person name="Ngo R."/>
            <person name="Nguyen L."/>
            <person name="Nguyen N."/>
            <person name="Okwuonu G."/>
            <person name="Ongeri F."/>
            <person name="Pham C."/>
            <person name="Simmons D."/>
            <person name="Wilczek-Boney K."/>
            <person name="Hale W."/>
            <person name="Jakkamsetti A."/>
            <person name="Pham P."/>
            <person name="Ruth R."/>
            <person name="San Lucas F."/>
            <person name="Warren J."/>
            <person name="Zhang J."/>
            <person name="Zhao Z."/>
            <person name="Zhou C."/>
            <person name="Zhu D."/>
            <person name="Lee S."/>
            <person name="Bess C."/>
            <person name="Blankenburg K."/>
            <person name="Forbes L."/>
            <person name="Fu Q."/>
            <person name="Gubbala S."/>
            <person name="Hirani K."/>
            <person name="Jayaseelan J.C."/>
            <person name="Lara F."/>
            <person name="Munidasa M."/>
            <person name="Palculict T."/>
            <person name="Patil S."/>
            <person name="Pu L.-L."/>
            <person name="Saada N."/>
            <person name="Tang L."/>
            <person name="Weissenberger G."/>
            <person name="Zhu Y."/>
            <person name="Hemphill L."/>
            <person name="Shang Y."/>
            <person name="Youmans B."/>
            <person name="Ayvaz T."/>
            <person name="Ross M."/>
            <person name="Santibanez J."/>
            <person name="Aqrawi P."/>
            <person name="Gross S."/>
            <person name="Joshi V."/>
            <person name="Fowler G."/>
            <person name="Nazareth L."/>
            <person name="Reid J."/>
            <person name="Worley K."/>
            <person name="Petrosino J."/>
            <person name="Highlander S."/>
            <person name="Gibbs R."/>
        </authorList>
    </citation>
    <scope>NUCLEOTIDE SEQUENCE [LARGE SCALE GENOMIC DNA]</scope>
    <source>
        <strain evidence="1 2">DSM 3688</strain>
    </source>
</reference>
<organism evidence="1 2">
    <name type="scientific">Prevotella dentalis (strain ATCC 49559 / DSM 3688 / JCM 13448 / NCTC 12043 / ES 2772)</name>
    <name type="common">Mitsuokella dentalis</name>
    <dbReference type="NCBI Taxonomy" id="908937"/>
    <lineage>
        <taxon>Bacteria</taxon>
        <taxon>Pseudomonadati</taxon>
        <taxon>Bacteroidota</taxon>
        <taxon>Bacteroidia</taxon>
        <taxon>Bacteroidales</taxon>
        <taxon>Prevotellaceae</taxon>
        <taxon>Prevotella</taxon>
    </lineage>
</organism>